<evidence type="ECO:0000313" key="2">
    <source>
        <dbReference type="Proteomes" id="UP000003771"/>
    </source>
</evidence>
<comment type="caution">
    <text evidence="1">The sequence shown here is derived from an EMBL/GenBank/DDBJ whole genome shotgun (WGS) entry which is preliminary data.</text>
</comment>
<evidence type="ECO:0000313" key="1">
    <source>
        <dbReference type="EMBL" id="EGR93408.1"/>
    </source>
</evidence>
<gene>
    <name evidence="1" type="ORF">HMPREF9178_0016</name>
</gene>
<dbReference type="AlphaFoldDB" id="F9P188"/>
<dbReference type="PATRIC" id="fig|768726.4.peg.15"/>
<dbReference type="Proteomes" id="UP000003771">
    <property type="component" value="Unassembled WGS sequence"/>
</dbReference>
<proteinExistence type="predicted"/>
<reference evidence="1 2" key="1">
    <citation type="submission" date="2011-07" db="EMBL/GenBank/DDBJ databases">
        <authorList>
            <person name="Durkin A.S."/>
            <person name="Kim M."/>
            <person name="Radune D."/>
            <person name="Hostetler J."/>
            <person name="Torralba M."/>
            <person name="Gillis M."/>
            <person name="Methe B."/>
            <person name="Sutton G."/>
            <person name="Nelson K.E."/>
        </authorList>
    </citation>
    <scope>NUCLEOTIDE SEQUENCE [LARGE SCALE GENOMIC DNA]</scope>
    <source>
        <strain evidence="1 2">F0392</strain>
    </source>
</reference>
<sequence>MRKKLTQGGNQLGSLFLMRTSRRKQKFFEKMTFYLDKG</sequence>
<protein>
    <submittedName>
        <fullName evidence="1">Uncharacterized protein</fullName>
    </submittedName>
</protein>
<accession>F9P188</accession>
<name>F9P188_STROR</name>
<organism evidence="1 2">
    <name type="scientific">Streptococcus mitis bv. 2 str. F0392</name>
    <dbReference type="NCBI Taxonomy" id="768726"/>
    <lineage>
        <taxon>Bacteria</taxon>
        <taxon>Bacillati</taxon>
        <taxon>Bacillota</taxon>
        <taxon>Bacilli</taxon>
        <taxon>Lactobacillales</taxon>
        <taxon>Streptococcaceae</taxon>
        <taxon>Streptococcus</taxon>
    </lineage>
</organism>
<dbReference type="EMBL" id="AFUO01000001">
    <property type="protein sequence ID" value="EGR93408.1"/>
    <property type="molecule type" value="Genomic_DNA"/>
</dbReference>